<dbReference type="PATRIC" id="fig|1566026.4.peg.2796"/>
<accession>A0A0L8AN41</accession>
<protein>
    <submittedName>
        <fullName evidence="2">Uncharacterized protein</fullName>
    </submittedName>
</protein>
<name>A0A0L8AN41_9BACT</name>
<proteinExistence type="predicted"/>
<organism evidence="2 3">
    <name type="scientific">Roseivirga seohaensis subsp. aquiponti</name>
    <dbReference type="NCBI Taxonomy" id="1566026"/>
    <lineage>
        <taxon>Bacteria</taxon>
        <taxon>Pseudomonadati</taxon>
        <taxon>Bacteroidota</taxon>
        <taxon>Cytophagia</taxon>
        <taxon>Cytophagales</taxon>
        <taxon>Roseivirgaceae</taxon>
        <taxon>Roseivirga</taxon>
    </lineage>
</organism>
<dbReference type="EMBL" id="JSVA01000006">
    <property type="protein sequence ID" value="KOF03635.1"/>
    <property type="molecule type" value="Genomic_DNA"/>
</dbReference>
<keyword evidence="1" id="KW-1133">Transmembrane helix</keyword>
<comment type="caution">
    <text evidence="2">The sequence shown here is derived from an EMBL/GenBank/DDBJ whole genome shotgun (WGS) entry which is preliminary data.</text>
</comment>
<keyword evidence="1" id="KW-0472">Membrane</keyword>
<feature type="transmembrane region" description="Helical" evidence="1">
    <location>
        <begin position="46"/>
        <end position="68"/>
    </location>
</feature>
<feature type="transmembrane region" description="Helical" evidence="1">
    <location>
        <begin position="151"/>
        <end position="170"/>
    </location>
</feature>
<feature type="transmembrane region" description="Helical" evidence="1">
    <location>
        <begin position="128"/>
        <end position="145"/>
    </location>
</feature>
<evidence type="ECO:0000313" key="2">
    <source>
        <dbReference type="EMBL" id="KOF03635.1"/>
    </source>
</evidence>
<reference evidence="3" key="1">
    <citation type="submission" date="2014-11" db="EMBL/GenBank/DDBJ databases">
        <title>Genome sequencing of Roseivirga sp. D-25.</title>
        <authorList>
            <person name="Selvaratnam C."/>
            <person name="Thevarajoo S."/>
            <person name="Goh K.M."/>
            <person name="Eee R."/>
            <person name="Chan K.-G."/>
            <person name="Chong C.S."/>
        </authorList>
    </citation>
    <scope>NUCLEOTIDE SEQUENCE [LARGE SCALE GENOMIC DNA]</scope>
    <source>
        <strain evidence="3">D-25</strain>
    </source>
</reference>
<dbReference type="AlphaFoldDB" id="A0A0L8AN41"/>
<sequence length="196" mass="22573">MIAMEFKEMKKIWDTQNDEALYVINEDALHRRIKAKKVGTKRRTSFSEVVLIASNLCAGGVVIISHLLKNSGNVAAITMGAMMMFVGVYILFLRSQRIKRDQQTDVSILGDLENAIENINYRIKLSQSMIWFCLIVIALTMFTVLNSDQSVFNIVLISAFFILGFIMSRWEHKRFNLGKKKQLLDLKEKLINEFEM</sequence>
<gene>
    <name evidence="2" type="ORF">OB69_04865</name>
</gene>
<keyword evidence="1" id="KW-0812">Transmembrane</keyword>
<evidence type="ECO:0000256" key="1">
    <source>
        <dbReference type="SAM" id="Phobius"/>
    </source>
</evidence>
<evidence type="ECO:0000313" key="3">
    <source>
        <dbReference type="Proteomes" id="UP000036908"/>
    </source>
</evidence>
<dbReference type="Proteomes" id="UP000036908">
    <property type="component" value="Unassembled WGS sequence"/>
</dbReference>
<keyword evidence="3" id="KW-1185">Reference proteome</keyword>
<feature type="transmembrane region" description="Helical" evidence="1">
    <location>
        <begin position="74"/>
        <end position="93"/>
    </location>
</feature>